<evidence type="ECO:0000256" key="2">
    <source>
        <dbReference type="ARBA" id="ARBA00023157"/>
    </source>
</evidence>
<dbReference type="InterPro" id="IPR000858">
    <property type="entry name" value="S_locus_glycoprot_dom"/>
</dbReference>
<reference evidence="5 6" key="1">
    <citation type="submission" date="2024-01" db="EMBL/GenBank/DDBJ databases">
        <title>Genome assemblies of Stephania.</title>
        <authorList>
            <person name="Yang L."/>
        </authorList>
    </citation>
    <scope>NUCLEOTIDE SEQUENCE [LARGE SCALE GENOMIC DNA]</scope>
    <source>
        <strain evidence="5">QJT</strain>
        <tissue evidence="5">Leaf</tissue>
    </source>
</reference>
<dbReference type="SUPFAM" id="SSF56112">
    <property type="entry name" value="Protein kinase-like (PK-like)"/>
    <property type="match status" value="2"/>
</dbReference>
<dbReference type="CDD" id="cd00054">
    <property type="entry name" value="EGF_CA"/>
    <property type="match status" value="1"/>
</dbReference>
<dbReference type="Proteomes" id="UP001417504">
    <property type="component" value="Unassembled WGS sequence"/>
</dbReference>
<protein>
    <recommendedName>
        <fullName evidence="4">EGF-like domain-containing protein</fullName>
    </recommendedName>
</protein>
<dbReference type="InterPro" id="IPR000742">
    <property type="entry name" value="EGF"/>
</dbReference>
<dbReference type="Pfam" id="PF00954">
    <property type="entry name" value="S_locus_glycop"/>
    <property type="match status" value="2"/>
</dbReference>
<dbReference type="AlphaFoldDB" id="A0AAP0E564"/>
<proteinExistence type="predicted"/>
<evidence type="ECO:0000256" key="1">
    <source>
        <dbReference type="ARBA" id="ARBA00022729"/>
    </source>
</evidence>
<evidence type="ECO:0000256" key="3">
    <source>
        <dbReference type="PROSITE-ProRule" id="PRU00076"/>
    </source>
</evidence>
<evidence type="ECO:0000313" key="5">
    <source>
        <dbReference type="EMBL" id="KAK9085012.1"/>
    </source>
</evidence>
<gene>
    <name evidence="5" type="ORF">Sjap_025423</name>
</gene>
<dbReference type="GO" id="GO:0048544">
    <property type="term" value="P:recognition of pollen"/>
    <property type="evidence" value="ECO:0007669"/>
    <property type="project" value="InterPro"/>
</dbReference>
<dbReference type="PANTHER" id="PTHR32444">
    <property type="entry name" value="BULB-TYPE LECTIN DOMAIN-CONTAINING PROTEIN"/>
    <property type="match status" value="1"/>
</dbReference>
<comment type="caution">
    <text evidence="3">Lacks conserved residue(s) required for the propagation of feature annotation.</text>
</comment>
<dbReference type="PANTHER" id="PTHR32444:SF63">
    <property type="entry name" value="G-TYPE LECTIN S-RECEPTOR-LIKE SERINE_THREONINE-PROTEIN KINASE RKS1"/>
    <property type="match status" value="1"/>
</dbReference>
<keyword evidence="6" id="KW-1185">Reference proteome</keyword>
<keyword evidence="1" id="KW-0732">Signal</keyword>
<name>A0AAP0E564_9MAGN</name>
<accession>A0AAP0E564</accession>
<keyword evidence="3" id="KW-0245">EGF-like domain</keyword>
<evidence type="ECO:0000259" key="4">
    <source>
        <dbReference type="PROSITE" id="PS50026"/>
    </source>
</evidence>
<dbReference type="EMBL" id="JBBNAE010000011">
    <property type="protein sequence ID" value="KAK9085012.1"/>
    <property type="molecule type" value="Genomic_DNA"/>
</dbReference>
<organism evidence="5 6">
    <name type="scientific">Stephania japonica</name>
    <dbReference type="NCBI Taxonomy" id="461633"/>
    <lineage>
        <taxon>Eukaryota</taxon>
        <taxon>Viridiplantae</taxon>
        <taxon>Streptophyta</taxon>
        <taxon>Embryophyta</taxon>
        <taxon>Tracheophyta</taxon>
        <taxon>Spermatophyta</taxon>
        <taxon>Magnoliopsida</taxon>
        <taxon>Ranunculales</taxon>
        <taxon>Menispermaceae</taxon>
        <taxon>Menispermoideae</taxon>
        <taxon>Cissampelideae</taxon>
        <taxon>Stephania</taxon>
    </lineage>
</organism>
<feature type="domain" description="EGF-like" evidence="4">
    <location>
        <begin position="297"/>
        <end position="333"/>
    </location>
</feature>
<keyword evidence="2" id="KW-1015">Disulfide bond</keyword>
<sequence>MKTGMNLKSGLKWSLTSWKSPDDPSTGEFSYSLARMESPEMVLKKASQKVWRPGPWNGQAWNGVPDMSRNYLFNYSFVNSPDEIYFIFSMYNASIINFIVLNDQGIIKGPTWVEGDHRWNNMRDYPEYAMDGLFSVKSDVFSFGVLLLEVISGKKNSEYAMNGLFSAKSDVFSFGVLLLEIISGKKSTSYFCEDSSMNLIKHYGSNWIAGDVHQKSVTKDMAKRAMEWPRWSGIPKMSSRNSISIYKFVNGTDDIYTISTTLNTSLFFMLHLDELGFIRIPIWFEDTRKWRNVWSTPVDSCDNYGKCGEFGICNLNNAQICSCLPGFEPKTSSDEYWKDGSHGCVRKREFLCGEGDGFLKLEKAVIKRLMTDVPFRVLLFDWLDLPLIALITTLYLVGTKAAKQLGAQLHSSTASNTCISLNFLLS</sequence>
<dbReference type="PROSITE" id="PS50026">
    <property type="entry name" value="EGF_3"/>
    <property type="match status" value="1"/>
</dbReference>
<dbReference type="InterPro" id="IPR011009">
    <property type="entry name" value="Kinase-like_dom_sf"/>
</dbReference>
<dbReference type="Gene3D" id="1.10.510.10">
    <property type="entry name" value="Transferase(Phosphotransferase) domain 1"/>
    <property type="match status" value="2"/>
</dbReference>
<evidence type="ECO:0000313" key="6">
    <source>
        <dbReference type="Proteomes" id="UP001417504"/>
    </source>
</evidence>
<comment type="caution">
    <text evidence="5">The sequence shown here is derived from an EMBL/GenBank/DDBJ whole genome shotgun (WGS) entry which is preliminary data.</text>
</comment>